<feature type="domain" description="Inner centromere protein ARK-binding" evidence="9">
    <location>
        <begin position="1467"/>
        <end position="1516"/>
    </location>
</feature>
<keyword evidence="7" id="KW-0175">Coiled coil</keyword>
<dbReference type="InterPro" id="IPR050875">
    <property type="entry name" value="Troponin_I"/>
</dbReference>
<reference evidence="10 11" key="1">
    <citation type="submission" date="2019-05" db="EMBL/GenBank/DDBJ databases">
        <title>Mikania micrantha, genome provides insights into the molecular mechanism of rapid growth.</title>
        <authorList>
            <person name="Liu B."/>
        </authorList>
    </citation>
    <scope>NUCLEOTIDE SEQUENCE [LARGE SCALE GENOMIC DNA]</scope>
    <source>
        <strain evidence="10">NLD-2019</strain>
        <tissue evidence="10">Leaf</tissue>
    </source>
</reference>
<evidence type="ECO:0000256" key="8">
    <source>
        <dbReference type="SAM" id="MobiDB-lite"/>
    </source>
</evidence>
<feature type="region of interest" description="Disordered" evidence="8">
    <location>
        <begin position="118"/>
        <end position="140"/>
    </location>
</feature>
<dbReference type="Proteomes" id="UP000326396">
    <property type="component" value="Linkage Group LG12"/>
</dbReference>
<evidence type="ECO:0000256" key="6">
    <source>
        <dbReference type="ARBA" id="ARBA00023242"/>
    </source>
</evidence>
<evidence type="ECO:0000256" key="3">
    <source>
        <dbReference type="ARBA" id="ARBA00010042"/>
    </source>
</evidence>
<dbReference type="EMBL" id="SZYD01000004">
    <property type="protein sequence ID" value="KAD6453970.1"/>
    <property type="molecule type" value="Genomic_DNA"/>
</dbReference>
<organism evidence="10 11">
    <name type="scientific">Mikania micrantha</name>
    <name type="common">bitter vine</name>
    <dbReference type="NCBI Taxonomy" id="192012"/>
    <lineage>
        <taxon>Eukaryota</taxon>
        <taxon>Viridiplantae</taxon>
        <taxon>Streptophyta</taxon>
        <taxon>Embryophyta</taxon>
        <taxon>Tracheophyta</taxon>
        <taxon>Spermatophyta</taxon>
        <taxon>Magnoliopsida</taxon>
        <taxon>eudicotyledons</taxon>
        <taxon>Gunneridae</taxon>
        <taxon>Pentapetalae</taxon>
        <taxon>asterids</taxon>
        <taxon>campanulids</taxon>
        <taxon>Asterales</taxon>
        <taxon>Asteraceae</taxon>
        <taxon>Asteroideae</taxon>
        <taxon>Heliantheae alliance</taxon>
        <taxon>Eupatorieae</taxon>
        <taxon>Mikania</taxon>
    </lineage>
</organism>
<evidence type="ECO:0000313" key="10">
    <source>
        <dbReference type="EMBL" id="KAD6453970.1"/>
    </source>
</evidence>
<protein>
    <recommendedName>
        <fullName evidence="9">Inner centromere protein ARK-binding domain-containing protein</fullName>
    </recommendedName>
</protein>
<feature type="compositionally biased region" description="Low complexity" evidence="8">
    <location>
        <begin position="1055"/>
        <end position="1068"/>
    </location>
</feature>
<dbReference type="GO" id="GO:0005819">
    <property type="term" value="C:spindle"/>
    <property type="evidence" value="ECO:0007669"/>
    <property type="project" value="UniProtKB-SubCell"/>
</dbReference>
<feature type="compositionally biased region" description="Polar residues" evidence="8">
    <location>
        <begin position="120"/>
        <end position="140"/>
    </location>
</feature>
<dbReference type="PANTHER" id="PTHR13738">
    <property type="entry name" value="TROPONIN I"/>
    <property type="match status" value="1"/>
</dbReference>
<comment type="subcellular location">
    <subcellularLocation>
        <location evidence="2">Cytoplasm</location>
        <location evidence="2">Cytoskeleton</location>
        <location evidence="2">Spindle</location>
    </subcellularLocation>
    <subcellularLocation>
        <location evidence="1">Nucleus</location>
    </subcellularLocation>
</comment>
<evidence type="ECO:0000313" key="11">
    <source>
        <dbReference type="Proteomes" id="UP000326396"/>
    </source>
</evidence>
<evidence type="ECO:0000256" key="2">
    <source>
        <dbReference type="ARBA" id="ARBA00004186"/>
    </source>
</evidence>
<evidence type="ECO:0000259" key="9">
    <source>
        <dbReference type="Pfam" id="PF03941"/>
    </source>
</evidence>
<feature type="compositionally biased region" description="Basic and acidic residues" evidence="8">
    <location>
        <begin position="1422"/>
        <end position="1438"/>
    </location>
</feature>
<dbReference type="GO" id="GO:0005634">
    <property type="term" value="C:nucleus"/>
    <property type="evidence" value="ECO:0007669"/>
    <property type="project" value="UniProtKB-SubCell"/>
</dbReference>
<dbReference type="Pfam" id="PF03941">
    <property type="entry name" value="INCENP_ARK-bind"/>
    <property type="match status" value="1"/>
</dbReference>
<evidence type="ECO:0000256" key="4">
    <source>
        <dbReference type="ARBA" id="ARBA00022490"/>
    </source>
</evidence>
<feature type="coiled-coil region" evidence="7">
    <location>
        <begin position="1263"/>
        <end position="1342"/>
    </location>
</feature>
<keyword evidence="6" id="KW-0539">Nucleus</keyword>
<dbReference type="OrthoDB" id="681218at2759"/>
<feature type="region of interest" description="Disordered" evidence="8">
    <location>
        <begin position="242"/>
        <end position="263"/>
    </location>
</feature>
<sequence>MTTLEKLFVQIFDRKNWIIEQVQQQADSYTQQLASRLLIDGITPPPWLLNPNFNSHSSDPYELEKEDIISELLLRPPQDSTRYSTGGHSLYYRPVAAGGNINKPLSTKMCMETHAPNKDINLSNEPNLTLGHQNNDTVSSLDHVPELEDNAKSPRKATDARIRSIYAAPDMSLARIQRSKSRQKARELRSNAKICSSNENRTHLSFSGDSKSKKVLHQDIQDKCPSDTSKRNHVSKTITMAEEGNDGTSHSHRLAKSNSSCDIPSLGGRHNKIRVFSDKEEFDGGIMVEPTCDLLQQSCNVNGVMEGVNLPDACLGSYAGKNTISEKKNGSQSQSNLFCGRITRSRSSRQQTSGINKFSKLGTSVSCNTKDGGAPSHLVDDLMHELNISNKLADGVETSQVPSDINAETQATYSNEGVLKPVISPYIDMKESPHGANHKENAEIIVGNRPIDEPVATQPVNSGAKLDPVTFCMESEGLALRQSSDCCMNVKPKQLNFDECNVNEIFSSRSKKRKLNGLSGKEYYPSKESESSIDHKSSCIEQQLPKANGLPSSPENRRAHCYNNIDEIAKDEMKNIGLDINENPVVEGVLDNSKFSQHGDIDATCDVNTSLKEVNNKFDVEINSEKCHLNTDQASAYYMQTNEDDSRQKGKESAASVHIPVSNIKSSFTTSLTKQGNNGFEDCLDQELNEPEVDLYSSKSKESEVGTNAKLLNMKVNSVKVNASPLNQQKNVEHQPNSLSDSQNFRVHIQRNTIRCDLETAENGLNLLNKFASRLSSEKTHLTQSDVMQSVDRRVHDDVICDLPERIESLLEIQAAKEIVAEADDVDSTEITDTLKQSKPTCDLNLIKNAADDSTYSLEADVGPANSSINGDVAVTDNNNLEINLPERVSSYISIQSSQKDDKTMVESDKITPVYEGFIIDDDIGNVNLGYNEGGIDFDALEVSSTTIARASIIEQICKSSSMQTPLSQLSSTFQQHQVQGLYGYMADGILDQMDLGTTVFVDEDSGTLLHTSDNNITKIDSIFSQHQKFDFATPFDWQSKNHYSSPVGKLWDRSASSSGSSEIQLSSNPDLTCFPIEEDPNGNEENENIEEMHEIQENKSTDTENESLVRVSSEMKVERRENEDEVVVEIPEPPIQYTEVCTQNENFMSKSSLKYPDRYSSNSGIEVSVPRTHDKVKHKPKIHHEIKVSRYENRDSSIITRASSRGNVSVNSNNKGSMISGLPRLLQKDAKRNNIVSNITSFVPIVQQKLAAAVCTGKRDIKVKALEAAEAAKRREQEKENERKLKKEALKLERERIGKENAKERELNMKKQDLKKKEADIAARKRQREEEERKLLAKKRKLVAEIQKNQKVKYEKARIRKLESAKKVKNAGAAGNKKKSENLRQVINADENSFQKQDTESKIDKTLANVSQQVMSVPVPESHDASNDCSEKDKVTNAHEMSPVKVIPVKLTSQENSYDISPYQCSDDEDDDEEDDLRPKKFIPSWASKNRVAMVLPLQQKLDPESIFSVDSFCSTDEDQVPPWFLWVKFLMFMLGLTMGERSQRGIGRDDRVVVVIGGDDVDGDCG</sequence>
<comment type="similarity">
    <text evidence="3">Belongs to the INCENP family.</text>
</comment>
<feature type="region of interest" description="Disordered" evidence="8">
    <location>
        <begin position="1054"/>
        <end position="1074"/>
    </location>
</feature>
<comment type="caution">
    <text evidence="10">The sequence shown here is derived from an EMBL/GenBank/DDBJ whole genome shotgun (WGS) entry which is preliminary data.</text>
</comment>
<dbReference type="PANTHER" id="PTHR13738:SF1">
    <property type="entry name" value="TROPONIN I"/>
    <property type="match status" value="1"/>
</dbReference>
<gene>
    <name evidence="10" type="ORF">E3N88_08676</name>
</gene>
<feature type="region of interest" description="Disordered" evidence="8">
    <location>
        <begin position="1418"/>
        <end position="1439"/>
    </location>
</feature>
<evidence type="ECO:0000256" key="5">
    <source>
        <dbReference type="ARBA" id="ARBA00023212"/>
    </source>
</evidence>
<feature type="compositionally biased region" description="Basic and acidic residues" evidence="8">
    <location>
        <begin position="1114"/>
        <end position="1123"/>
    </location>
</feature>
<dbReference type="InterPro" id="IPR005635">
    <property type="entry name" value="Inner_centromere_prot_ARK-bd"/>
</dbReference>
<keyword evidence="11" id="KW-1185">Reference proteome</keyword>
<keyword evidence="4" id="KW-0963">Cytoplasm</keyword>
<accession>A0A5N6PGV9</accession>
<name>A0A5N6PGV9_9ASTR</name>
<keyword evidence="5" id="KW-0206">Cytoskeleton</keyword>
<evidence type="ECO:0000256" key="7">
    <source>
        <dbReference type="SAM" id="Coils"/>
    </source>
</evidence>
<evidence type="ECO:0000256" key="1">
    <source>
        <dbReference type="ARBA" id="ARBA00004123"/>
    </source>
</evidence>
<feature type="region of interest" description="Disordered" evidence="8">
    <location>
        <begin position="1096"/>
        <end position="1126"/>
    </location>
</feature>
<proteinExistence type="inferred from homology"/>